<dbReference type="SUPFAM" id="SSF53850">
    <property type="entry name" value="Periplasmic binding protein-like II"/>
    <property type="match status" value="1"/>
</dbReference>
<name>E3H9V5_ILYPC</name>
<organism evidence="3 4">
    <name type="scientific">Ilyobacter polytropus (strain ATCC 51220 / DSM 2926 / LMG 16218 / CuHBu1)</name>
    <dbReference type="NCBI Taxonomy" id="572544"/>
    <lineage>
        <taxon>Bacteria</taxon>
        <taxon>Fusobacteriati</taxon>
        <taxon>Fusobacteriota</taxon>
        <taxon>Fusobacteriia</taxon>
        <taxon>Fusobacteriales</taxon>
        <taxon>Fusobacteriaceae</taxon>
        <taxon>Ilyobacter</taxon>
    </lineage>
</organism>
<dbReference type="Gene3D" id="3.40.190.10">
    <property type="entry name" value="Periplasmic binding protein-like II"/>
    <property type="match status" value="2"/>
</dbReference>
<dbReference type="SUPFAM" id="SSF140683">
    <property type="entry name" value="SP0561-like"/>
    <property type="match status" value="1"/>
</dbReference>
<dbReference type="Pfam" id="PF13343">
    <property type="entry name" value="SBP_bac_6"/>
    <property type="match status" value="1"/>
</dbReference>
<dbReference type="OrthoDB" id="9766989at2"/>
<dbReference type="PANTHER" id="PTHR30006">
    <property type="entry name" value="THIAMINE-BINDING PERIPLASMIC PROTEIN-RELATED"/>
    <property type="match status" value="1"/>
</dbReference>
<reference evidence="3 4" key="1">
    <citation type="journal article" date="2010" name="Stand. Genomic Sci.">
        <title>Complete genome sequence of Ilyobacter polytropus type strain (CuHbu1).</title>
        <authorList>
            <person name="Sikorski J."/>
            <person name="Chertkov O."/>
            <person name="Lapidus A."/>
            <person name="Nolan M."/>
            <person name="Lucas S."/>
            <person name="Del Rio T.G."/>
            <person name="Tice H."/>
            <person name="Cheng J.F."/>
            <person name="Tapia R."/>
            <person name="Han C."/>
            <person name="Goodwin L."/>
            <person name="Pitluck S."/>
            <person name="Liolios K."/>
            <person name="Ivanova N."/>
            <person name="Mavromatis K."/>
            <person name="Mikhailova N."/>
            <person name="Pati A."/>
            <person name="Chen A."/>
            <person name="Palaniappan K."/>
            <person name="Land M."/>
            <person name="Hauser L."/>
            <person name="Chang Y.J."/>
            <person name="Jeffries C.D."/>
            <person name="Brambilla E."/>
            <person name="Yasawong M."/>
            <person name="Rohde M."/>
            <person name="Pukall R."/>
            <person name="Spring S."/>
            <person name="Goker M."/>
            <person name="Woyke T."/>
            <person name="Bristow J."/>
            <person name="Eisen J.A."/>
            <person name="Markowitz V."/>
            <person name="Hugenholtz P."/>
            <person name="Kyrpides N.C."/>
            <person name="Klenk H.P."/>
        </authorList>
    </citation>
    <scope>NUCLEOTIDE SEQUENCE [LARGE SCALE GENOMIC DNA]</scope>
    <source>
        <strain evidence="4">ATCC 51220 / DSM 2926 / LMG 16218 / CuHBu1</strain>
    </source>
</reference>
<dbReference type="Gene3D" id="1.10.3910.10">
    <property type="entry name" value="SP0561-like"/>
    <property type="match status" value="1"/>
</dbReference>
<keyword evidence="1" id="KW-0732">Signal</keyword>
<dbReference type="RefSeq" id="WP_013388296.1">
    <property type="nucleotide sequence ID" value="NC_014632.1"/>
</dbReference>
<proteinExistence type="predicted"/>
<accession>E3H9V5</accession>
<dbReference type="AlphaFoldDB" id="E3H9V5"/>
<keyword evidence="4" id="KW-1185">Reference proteome</keyword>
<dbReference type="KEGG" id="ipo:Ilyop_1863"/>
<sequence>MKYINEKMNLKEIIEKYPETIDFFTSKGFKDLDKAEVRDKAGKISLKLALSMKKLSSDTFIEMLEEIISQNRDSADITLNESIKKEDGISVMGLLPCPVRIPLLEAMTEFQKENPEAVVNHELKAASQGLDWLKEDVIKANHPEKLADVFISAGFDLFFEEELMGKFKKDKIFKDITGVNEYNKDFNNEKISLKDPEGDYSMLAVVPAVFLVNKEELGDRPFPKSWKDLLDPAFEKSVSLPISDFDLFNAILISIYKEYGEDAVKQLGRTLLQNLHPSQMVKSDKMKVNKPVVTIMPYFFTKMIKEDGPMAAQWPEDGAAISPIFMLTKEEKEEELKGLAEFFAGEKIGKILSHQGLFPSVNPTVENNLGDKKFMWVGWDYIYQNDIGAILKHCEEIFFQGAEEVK</sequence>
<feature type="domain" description="DUF1858" evidence="2">
    <location>
        <begin position="4"/>
        <end position="61"/>
    </location>
</feature>
<gene>
    <name evidence="3" type="ordered locus">Ilyop_1863</name>
</gene>
<dbReference type="HOGENOM" id="CLU_055408_0_0_0"/>
<evidence type="ECO:0000256" key="1">
    <source>
        <dbReference type="ARBA" id="ARBA00022729"/>
    </source>
</evidence>
<dbReference type="Proteomes" id="UP000006875">
    <property type="component" value="Chromosome"/>
</dbReference>
<evidence type="ECO:0000313" key="3">
    <source>
        <dbReference type="EMBL" id="ADO83634.1"/>
    </source>
</evidence>
<dbReference type="Pfam" id="PF08984">
    <property type="entry name" value="DUF1858"/>
    <property type="match status" value="1"/>
</dbReference>
<dbReference type="GO" id="GO:0030288">
    <property type="term" value="C:outer membrane-bounded periplasmic space"/>
    <property type="evidence" value="ECO:0007669"/>
    <property type="project" value="TreeGrafter"/>
</dbReference>
<dbReference type="STRING" id="572544.Ilyop_1863"/>
<dbReference type="InterPro" id="IPR015077">
    <property type="entry name" value="DUF1858"/>
</dbReference>
<evidence type="ECO:0000259" key="2">
    <source>
        <dbReference type="Pfam" id="PF08984"/>
    </source>
</evidence>
<dbReference type="GO" id="GO:0015888">
    <property type="term" value="P:thiamine transport"/>
    <property type="evidence" value="ECO:0007669"/>
    <property type="project" value="TreeGrafter"/>
</dbReference>
<dbReference type="PANTHER" id="PTHR30006:SF2">
    <property type="entry name" value="ABC TRANSPORTER SUBSTRATE-BINDING PROTEIN"/>
    <property type="match status" value="1"/>
</dbReference>
<dbReference type="GO" id="GO:0030975">
    <property type="term" value="F:thiamine binding"/>
    <property type="evidence" value="ECO:0007669"/>
    <property type="project" value="TreeGrafter"/>
</dbReference>
<dbReference type="eggNOG" id="COG1840">
    <property type="taxonomic scope" value="Bacteria"/>
</dbReference>
<dbReference type="GO" id="GO:0030976">
    <property type="term" value="F:thiamine pyrophosphate binding"/>
    <property type="evidence" value="ECO:0007669"/>
    <property type="project" value="TreeGrafter"/>
</dbReference>
<evidence type="ECO:0000313" key="4">
    <source>
        <dbReference type="Proteomes" id="UP000006875"/>
    </source>
</evidence>
<protein>
    <recommendedName>
        <fullName evidence="2">DUF1858 domain-containing protein</fullName>
    </recommendedName>
</protein>
<dbReference type="EMBL" id="CP002281">
    <property type="protein sequence ID" value="ADO83634.1"/>
    <property type="molecule type" value="Genomic_DNA"/>
</dbReference>
<dbReference type="InterPro" id="IPR038062">
    <property type="entry name" value="ScdA-like_N_sf"/>
</dbReference>